<accession>A0ABW8LGC2</accession>
<feature type="domain" description="Enoyl reductase (ER)" evidence="1">
    <location>
        <begin position="29"/>
        <end position="321"/>
    </location>
</feature>
<dbReference type="SUPFAM" id="SSF51735">
    <property type="entry name" value="NAD(P)-binding Rossmann-fold domains"/>
    <property type="match status" value="1"/>
</dbReference>
<dbReference type="SMART" id="SM00829">
    <property type="entry name" value="PKS_ER"/>
    <property type="match status" value="1"/>
</dbReference>
<dbReference type="Pfam" id="PF00107">
    <property type="entry name" value="ADH_zinc_N"/>
    <property type="match status" value="1"/>
</dbReference>
<dbReference type="InterPro" id="IPR051397">
    <property type="entry name" value="Zn-ADH-like_protein"/>
</dbReference>
<evidence type="ECO:0000313" key="3">
    <source>
        <dbReference type="Proteomes" id="UP001620295"/>
    </source>
</evidence>
<sequence length="325" mass="33408">MNHHGADPAPGQATGKDATALRALLYDPEAPQGLRLGEAPEPVPHDAQALVEVHTASLNFGELAYREERARPGQVLGWDSAGIVVQAATDGSGPAVGTRVVSFGPPGAWAERRAVDTAELAVVPDAVDLGAASALPGAGVSALQALRRLGPVIGRRVLITGASGGLGRFAVQLAALAGAYVIAAVGSPRRGEGLRELGADEVVVGLEHVTAPVFGVLDNVGGPLLAEAFALVEPGGSAQSIGKASLEPTTIDFERERLTGGDRRLEPFAVRSPFGPDLTYLVSLLAKGRLDPQIGWRGSWERAPEAVAALLGRRVRGKAVLDIGG</sequence>
<protein>
    <submittedName>
        <fullName evidence="2">Zinc-binding dehydrogenase</fullName>
    </submittedName>
</protein>
<dbReference type="InterPro" id="IPR020843">
    <property type="entry name" value="ER"/>
</dbReference>
<dbReference type="Gene3D" id="3.40.50.720">
    <property type="entry name" value="NAD(P)-binding Rossmann-like Domain"/>
    <property type="match status" value="1"/>
</dbReference>
<proteinExistence type="predicted"/>
<dbReference type="PANTHER" id="PTHR43677:SF4">
    <property type="entry name" value="QUINONE OXIDOREDUCTASE-LIKE PROTEIN 2"/>
    <property type="match status" value="1"/>
</dbReference>
<dbReference type="Gene3D" id="3.90.180.10">
    <property type="entry name" value="Medium-chain alcohol dehydrogenases, catalytic domain"/>
    <property type="match status" value="1"/>
</dbReference>
<reference evidence="2 3" key="1">
    <citation type="submission" date="2024-11" db="EMBL/GenBank/DDBJ databases">
        <title>The Natural Products Discovery Center: Release of the First 8490 Sequenced Strains for Exploring Actinobacteria Biosynthetic Diversity.</title>
        <authorList>
            <person name="Kalkreuter E."/>
            <person name="Kautsar S.A."/>
            <person name="Yang D."/>
            <person name="Bader C.D."/>
            <person name="Teijaro C.N."/>
            <person name="Fluegel L."/>
            <person name="Davis C.M."/>
            <person name="Simpson J.R."/>
            <person name="Lauterbach L."/>
            <person name="Steele A.D."/>
            <person name="Gui C."/>
            <person name="Meng S."/>
            <person name="Li G."/>
            <person name="Viehrig K."/>
            <person name="Ye F."/>
            <person name="Su P."/>
            <person name="Kiefer A.F."/>
            <person name="Nichols A."/>
            <person name="Cepeda A.J."/>
            <person name="Yan W."/>
            <person name="Fan B."/>
            <person name="Jiang Y."/>
            <person name="Adhikari A."/>
            <person name="Zheng C.-J."/>
            <person name="Schuster L."/>
            <person name="Cowan T.M."/>
            <person name="Smanski M.J."/>
            <person name="Chevrette M.G."/>
            <person name="De Carvalho L.P.S."/>
            <person name="Shen B."/>
        </authorList>
    </citation>
    <scope>NUCLEOTIDE SEQUENCE [LARGE SCALE GENOMIC DNA]</scope>
    <source>
        <strain evidence="2 3">NPDC020863</strain>
    </source>
</reference>
<name>A0ABW8LGC2_9ACTN</name>
<dbReference type="SUPFAM" id="SSF50129">
    <property type="entry name" value="GroES-like"/>
    <property type="match status" value="1"/>
</dbReference>
<organism evidence="2 3">
    <name type="scientific">Streptomyces milbemycinicus</name>
    <dbReference type="NCBI Taxonomy" id="476552"/>
    <lineage>
        <taxon>Bacteria</taxon>
        <taxon>Bacillati</taxon>
        <taxon>Actinomycetota</taxon>
        <taxon>Actinomycetes</taxon>
        <taxon>Kitasatosporales</taxon>
        <taxon>Streptomycetaceae</taxon>
        <taxon>Streptomyces</taxon>
    </lineage>
</organism>
<dbReference type="PANTHER" id="PTHR43677">
    <property type="entry name" value="SHORT-CHAIN DEHYDROGENASE/REDUCTASE"/>
    <property type="match status" value="1"/>
</dbReference>
<dbReference type="Pfam" id="PF08240">
    <property type="entry name" value="ADH_N"/>
    <property type="match status" value="1"/>
</dbReference>
<dbReference type="RefSeq" id="WP_404745816.1">
    <property type="nucleotide sequence ID" value="NZ_JBJDQH010000002.1"/>
</dbReference>
<dbReference type="InterPro" id="IPR013149">
    <property type="entry name" value="ADH-like_C"/>
</dbReference>
<comment type="caution">
    <text evidence="2">The sequence shown here is derived from an EMBL/GenBank/DDBJ whole genome shotgun (WGS) entry which is preliminary data.</text>
</comment>
<dbReference type="InterPro" id="IPR036291">
    <property type="entry name" value="NAD(P)-bd_dom_sf"/>
</dbReference>
<gene>
    <name evidence="2" type="ORF">ACI2L5_06600</name>
</gene>
<evidence type="ECO:0000313" key="2">
    <source>
        <dbReference type="EMBL" id="MFK4264598.1"/>
    </source>
</evidence>
<dbReference type="InterPro" id="IPR013154">
    <property type="entry name" value="ADH-like_N"/>
</dbReference>
<evidence type="ECO:0000259" key="1">
    <source>
        <dbReference type="SMART" id="SM00829"/>
    </source>
</evidence>
<dbReference type="EMBL" id="JBJDQH010000002">
    <property type="protein sequence ID" value="MFK4264598.1"/>
    <property type="molecule type" value="Genomic_DNA"/>
</dbReference>
<dbReference type="Proteomes" id="UP001620295">
    <property type="component" value="Unassembled WGS sequence"/>
</dbReference>
<dbReference type="InterPro" id="IPR011032">
    <property type="entry name" value="GroES-like_sf"/>
</dbReference>
<keyword evidence="3" id="KW-1185">Reference proteome</keyword>
<dbReference type="CDD" id="cd08270">
    <property type="entry name" value="MDR4"/>
    <property type="match status" value="1"/>
</dbReference>